<protein>
    <submittedName>
        <fullName evidence="2">(African queen) hypothetical protein</fullName>
    </submittedName>
</protein>
<sequence length="68" mass="7185">MMKQNLDAAASHPAPSPLLTAGAYHTPPPRPPPPSPSLPSPPAAAYFQLVRSCRARRSHVCCDAVLTI</sequence>
<comment type="caution">
    <text evidence="2">The sequence shown here is derived from an EMBL/GenBank/DDBJ whole genome shotgun (WGS) entry which is preliminary data.</text>
</comment>
<gene>
    <name evidence="2" type="ORF">DCHRY22_LOCUS1308</name>
</gene>
<proteinExistence type="predicted"/>
<reference evidence="2" key="1">
    <citation type="submission" date="2021-09" db="EMBL/GenBank/DDBJ databases">
        <authorList>
            <person name="Martin H S."/>
        </authorList>
    </citation>
    <scope>NUCLEOTIDE SEQUENCE</scope>
</reference>
<evidence type="ECO:0000256" key="1">
    <source>
        <dbReference type="SAM" id="MobiDB-lite"/>
    </source>
</evidence>
<dbReference type="Proteomes" id="UP000789524">
    <property type="component" value="Unassembled WGS sequence"/>
</dbReference>
<organism evidence="2 3">
    <name type="scientific">Danaus chrysippus</name>
    <name type="common">African queen</name>
    <dbReference type="NCBI Taxonomy" id="151541"/>
    <lineage>
        <taxon>Eukaryota</taxon>
        <taxon>Metazoa</taxon>
        <taxon>Ecdysozoa</taxon>
        <taxon>Arthropoda</taxon>
        <taxon>Hexapoda</taxon>
        <taxon>Insecta</taxon>
        <taxon>Pterygota</taxon>
        <taxon>Neoptera</taxon>
        <taxon>Endopterygota</taxon>
        <taxon>Lepidoptera</taxon>
        <taxon>Glossata</taxon>
        <taxon>Ditrysia</taxon>
        <taxon>Papilionoidea</taxon>
        <taxon>Nymphalidae</taxon>
        <taxon>Danainae</taxon>
        <taxon>Danaini</taxon>
        <taxon>Danaina</taxon>
        <taxon>Danaus</taxon>
        <taxon>Anosia</taxon>
    </lineage>
</organism>
<feature type="compositionally biased region" description="Low complexity" evidence="1">
    <location>
        <begin position="1"/>
        <end position="21"/>
    </location>
</feature>
<evidence type="ECO:0000313" key="3">
    <source>
        <dbReference type="Proteomes" id="UP000789524"/>
    </source>
</evidence>
<dbReference type="AlphaFoldDB" id="A0A8J2QC48"/>
<keyword evidence="3" id="KW-1185">Reference proteome</keyword>
<accession>A0A8J2QC48</accession>
<feature type="compositionally biased region" description="Pro residues" evidence="1">
    <location>
        <begin position="26"/>
        <end position="41"/>
    </location>
</feature>
<feature type="region of interest" description="Disordered" evidence="1">
    <location>
        <begin position="1"/>
        <end position="41"/>
    </location>
</feature>
<evidence type="ECO:0000313" key="2">
    <source>
        <dbReference type="EMBL" id="CAG9559440.1"/>
    </source>
</evidence>
<name>A0A8J2QC48_9NEOP</name>
<dbReference type="EMBL" id="CAKASE010000043">
    <property type="protein sequence ID" value="CAG9559440.1"/>
    <property type="molecule type" value="Genomic_DNA"/>
</dbReference>